<dbReference type="InterPro" id="IPR000387">
    <property type="entry name" value="Tyr_Pase_dom"/>
</dbReference>
<dbReference type="InterPro" id="IPR029021">
    <property type="entry name" value="Prot-tyrosine_phosphatase-like"/>
</dbReference>
<feature type="domain" description="Tyrosine specific protein phosphatases" evidence="3">
    <location>
        <begin position="150"/>
        <end position="211"/>
    </location>
</feature>
<dbReference type="Pfam" id="PF22784">
    <property type="entry name" value="PTP-SAK"/>
    <property type="match status" value="1"/>
</dbReference>
<dbReference type="PROSITE" id="PS50056">
    <property type="entry name" value="TYR_PHOSPHATASE_2"/>
    <property type="match status" value="1"/>
</dbReference>
<reference evidence="4" key="1">
    <citation type="submission" date="2021-01" db="EMBL/GenBank/DDBJ databases">
        <authorList>
            <person name="Corre E."/>
            <person name="Pelletier E."/>
            <person name="Niang G."/>
            <person name="Scheremetjew M."/>
            <person name="Finn R."/>
            <person name="Kale V."/>
            <person name="Holt S."/>
            <person name="Cochrane G."/>
            <person name="Meng A."/>
            <person name="Brown T."/>
            <person name="Cohen L."/>
        </authorList>
    </citation>
    <scope>NUCLEOTIDE SEQUENCE</scope>
    <source>
        <strain evidence="4">CCMP 2712</strain>
    </source>
</reference>
<keyword evidence="1" id="KW-0378">Hydrolase</keyword>
<sequence length="239" mass="26363">MLHSASRSKVVMPVQQREKSSSLLKDNVGQVRTSESHPITVSFLSEPSDNRGNIGLCYCPGKNVDRDGVRWRRDLDKDLATVLRIPSPCLDQVKHVSCQLKSKFNIDLVVCLLSISELRHLGVKGSLEEACRRAELDFIQYPIIEMKAPEDFNSACQLLRRLSDAVRAGKHVVIHCRGGVGRAGTLGACLLLEQGVVHNAKDAIALVRKKRCKAAVESRSQEQFIAKFATSLSSRSVCA</sequence>
<accession>A0A7S4NUF1</accession>
<name>A0A7S4NUF1_GUITH</name>
<organism evidence="4">
    <name type="scientific">Guillardia theta</name>
    <name type="common">Cryptophyte</name>
    <name type="synonym">Cryptomonas phi</name>
    <dbReference type="NCBI Taxonomy" id="55529"/>
    <lineage>
        <taxon>Eukaryota</taxon>
        <taxon>Cryptophyceae</taxon>
        <taxon>Pyrenomonadales</taxon>
        <taxon>Geminigeraceae</taxon>
        <taxon>Guillardia</taxon>
    </lineage>
</organism>
<dbReference type="GO" id="GO:0016791">
    <property type="term" value="F:phosphatase activity"/>
    <property type="evidence" value="ECO:0007669"/>
    <property type="project" value="UniProtKB-ARBA"/>
</dbReference>
<evidence type="ECO:0000313" key="4">
    <source>
        <dbReference type="EMBL" id="CAE2307862.1"/>
    </source>
</evidence>
<dbReference type="EMBL" id="HBKN01025239">
    <property type="protein sequence ID" value="CAE2307862.1"/>
    <property type="molecule type" value="Transcribed_RNA"/>
</dbReference>
<evidence type="ECO:0000256" key="1">
    <source>
        <dbReference type="ARBA" id="ARBA00022801"/>
    </source>
</evidence>
<protein>
    <recommendedName>
        <fullName evidence="3">Tyrosine specific protein phosphatases domain-containing protein</fullName>
    </recommendedName>
</protein>
<feature type="region of interest" description="Disordered" evidence="2">
    <location>
        <begin position="1"/>
        <end position="23"/>
    </location>
</feature>
<dbReference type="FunFam" id="3.90.190.10:FF:000157">
    <property type="entry name" value="Protein-tyrosine phosphatase"/>
    <property type="match status" value="1"/>
</dbReference>
<dbReference type="InterPro" id="IPR057023">
    <property type="entry name" value="PTP-SAK"/>
</dbReference>
<dbReference type="AlphaFoldDB" id="A0A7S4NUF1"/>
<proteinExistence type="predicted"/>
<evidence type="ECO:0000256" key="2">
    <source>
        <dbReference type="SAM" id="MobiDB-lite"/>
    </source>
</evidence>
<dbReference type="SUPFAM" id="SSF52799">
    <property type="entry name" value="(Phosphotyrosine protein) phosphatases II"/>
    <property type="match status" value="1"/>
</dbReference>
<gene>
    <name evidence="4" type="ORF">GTHE00462_LOCUS19633</name>
</gene>
<dbReference type="PANTHER" id="PTHR23339">
    <property type="entry name" value="TYROSINE SPECIFIC PROTEIN PHOSPHATASE AND DUAL SPECIFICITY PROTEIN PHOSPHATASE"/>
    <property type="match status" value="1"/>
</dbReference>
<dbReference type="Gene3D" id="3.90.190.10">
    <property type="entry name" value="Protein tyrosine phosphatase superfamily"/>
    <property type="match status" value="1"/>
</dbReference>
<evidence type="ECO:0000259" key="3">
    <source>
        <dbReference type="PROSITE" id="PS50056"/>
    </source>
</evidence>
<dbReference type="InterPro" id="IPR050561">
    <property type="entry name" value="PTP"/>
</dbReference>